<reference evidence="2 3" key="1">
    <citation type="submission" date="2018-11" db="EMBL/GenBank/DDBJ databases">
        <title>Whole genome sequence of Streptomyces chrestomyceticus NBRC 13444(T).</title>
        <authorList>
            <person name="Komaki H."/>
            <person name="Tamura T."/>
        </authorList>
    </citation>
    <scope>NUCLEOTIDE SEQUENCE [LARGE SCALE GENOMIC DNA]</scope>
    <source>
        <strain evidence="2 3">NBRC 13444</strain>
    </source>
</reference>
<dbReference type="EMBL" id="BHZC01000001">
    <property type="protein sequence ID" value="GCD34608.1"/>
    <property type="molecule type" value="Genomic_DNA"/>
</dbReference>
<organism evidence="2 3">
    <name type="scientific">Streptomyces chrestomyceticus JCM 4735</name>
    <dbReference type="NCBI Taxonomy" id="1306181"/>
    <lineage>
        <taxon>Bacteria</taxon>
        <taxon>Bacillati</taxon>
        <taxon>Actinomycetota</taxon>
        <taxon>Actinomycetes</taxon>
        <taxon>Kitasatosporales</taxon>
        <taxon>Streptomycetaceae</taxon>
        <taxon>Streptomyces</taxon>
    </lineage>
</organism>
<evidence type="ECO:0000259" key="1">
    <source>
        <dbReference type="PROSITE" id="PS50943"/>
    </source>
</evidence>
<protein>
    <submittedName>
        <fullName evidence="2">Transcriptional regulator</fullName>
    </submittedName>
</protein>
<name>A0A7U9KU15_9ACTN</name>
<sequence length="284" mass="31296">MARAKVPPTVRQRRLGAELRRLREHADLSATRAGELFGAPQSRISNIEAGSYAVSADRVRALARLYECSDDALIQALAAMTGGRTRGWWEEYREILPADALDLAELEHHARALRVASVIHIPGLLQTRDHARVVIGDVVPHLTPDEIEHRVSHRLKRQGVVHGESATPLLAIIHEAALHIGFGGPAVAREQLQYLVDRSEEAHVDVRVIPFGTGTFPGAGHGIVQFVGDIPNLDTIQLDTDHGSLFIGGEAHVTKYRAVLDRMESRALKPSQSRDLILRVRNEL</sequence>
<dbReference type="PROSITE" id="PS50943">
    <property type="entry name" value="HTH_CROC1"/>
    <property type="match status" value="1"/>
</dbReference>
<dbReference type="RefSeq" id="WP_031007195.1">
    <property type="nucleotide sequence ID" value="NZ_BHZC01000001.1"/>
</dbReference>
<dbReference type="CDD" id="cd00093">
    <property type="entry name" value="HTH_XRE"/>
    <property type="match status" value="1"/>
</dbReference>
<evidence type="ECO:0000313" key="2">
    <source>
        <dbReference type="EMBL" id="GCD34608.1"/>
    </source>
</evidence>
<dbReference type="AlphaFoldDB" id="A0A7U9KU15"/>
<dbReference type="InterPro" id="IPR043917">
    <property type="entry name" value="DUF5753"/>
</dbReference>
<dbReference type="SUPFAM" id="SSF47413">
    <property type="entry name" value="lambda repressor-like DNA-binding domains"/>
    <property type="match status" value="1"/>
</dbReference>
<dbReference type="SMART" id="SM00530">
    <property type="entry name" value="HTH_XRE"/>
    <property type="match status" value="1"/>
</dbReference>
<gene>
    <name evidence="2" type="ORF">OEIGOIKO_02347</name>
</gene>
<dbReference type="InterPro" id="IPR010982">
    <property type="entry name" value="Lambda_DNA-bd_dom_sf"/>
</dbReference>
<proteinExistence type="predicted"/>
<dbReference type="GeneID" id="95621325"/>
<accession>A0A7U9KU15</accession>
<dbReference type="Gene3D" id="1.10.260.40">
    <property type="entry name" value="lambda repressor-like DNA-binding domains"/>
    <property type="match status" value="1"/>
</dbReference>
<comment type="caution">
    <text evidence="2">The sequence shown here is derived from an EMBL/GenBank/DDBJ whole genome shotgun (WGS) entry which is preliminary data.</text>
</comment>
<evidence type="ECO:0000313" key="3">
    <source>
        <dbReference type="Proteomes" id="UP000287830"/>
    </source>
</evidence>
<dbReference type="GO" id="GO:0003677">
    <property type="term" value="F:DNA binding"/>
    <property type="evidence" value="ECO:0007669"/>
    <property type="project" value="InterPro"/>
</dbReference>
<dbReference type="Proteomes" id="UP000287830">
    <property type="component" value="Unassembled WGS sequence"/>
</dbReference>
<dbReference type="Pfam" id="PF19054">
    <property type="entry name" value="DUF5753"/>
    <property type="match status" value="1"/>
</dbReference>
<dbReference type="OrthoDB" id="3462393at2"/>
<dbReference type="Pfam" id="PF13560">
    <property type="entry name" value="HTH_31"/>
    <property type="match status" value="1"/>
</dbReference>
<feature type="domain" description="HTH cro/C1-type" evidence="1">
    <location>
        <begin position="19"/>
        <end position="73"/>
    </location>
</feature>
<dbReference type="InterPro" id="IPR001387">
    <property type="entry name" value="Cro/C1-type_HTH"/>
</dbReference>